<name>A0A8J6NJ71_9CHLR</name>
<evidence type="ECO:0000313" key="4">
    <source>
        <dbReference type="Proteomes" id="UP000614469"/>
    </source>
</evidence>
<sequence length="389" mass="42035">MSNTADAIIIGGGIHGASLAFHLGQRGLKSLVLEKKTLAAGATGRSSGLVRMHYDLEPESRLAWKSFEYFRHWKDIIGGDSGFTRTGFIQLVSENYEEALRGNVAMHQRIGIPSLLIDPEDVRRLAPFFRTDDFNVAAYEPESGYADPNAVAASLMDAAKRFGARLVQDCAVTGIQLASGKVSGVSTSQGDFSAPIIVNAAGAWAQSIAAMAGVDLSVDTWRHDVAFVRQPKSIPANYPTVIDNIHSMYFRSETGGLTLIGLEDKNPIGESPDGFTDRAQPGFVERAIERICERIPSMENGDLHSDQGGYDGISPDQRAILGQIGPEGFYAQCGFSGTGFKIAPAVGLCMSELIVDGAAKTVDISPFDPHRFERGDLLKAEHAYEDIWH</sequence>
<comment type="caution">
    <text evidence="3">The sequence shown here is derived from an EMBL/GenBank/DDBJ whole genome shotgun (WGS) entry which is preliminary data.</text>
</comment>
<gene>
    <name evidence="3" type="ORF">H8E29_15500</name>
</gene>
<evidence type="ECO:0000313" key="3">
    <source>
        <dbReference type="EMBL" id="MBC8336666.1"/>
    </source>
</evidence>
<feature type="domain" description="FAD dependent oxidoreductase" evidence="2">
    <location>
        <begin position="6"/>
        <end position="353"/>
    </location>
</feature>
<dbReference type="Proteomes" id="UP000614469">
    <property type="component" value="Unassembled WGS sequence"/>
</dbReference>
<organism evidence="3 4">
    <name type="scientific">Candidatus Desulfolinea nitratireducens</name>
    <dbReference type="NCBI Taxonomy" id="2841698"/>
    <lineage>
        <taxon>Bacteria</taxon>
        <taxon>Bacillati</taxon>
        <taxon>Chloroflexota</taxon>
        <taxon>Anaerolineae</taxon>
        <taxon>Anaerolineales</taxon>
        <taxon>Anaerolineales incertae sedis</taxon>
        <taxon>Candidatus Desulfolinea</taxon>
    </lineage>
</organism>
<dbReference type="Gene3D" id="3.50.50.60">
    <property type="entry name" value="FAD/NAD(P)-binding domain"/>
    <property type="match status" value="1"/>
</dbReference>
<dbReference type="Gene3D" id="3.30.9.10">
    <property type="entry name" value="D-Amino Acid Oxidase, subunit A, domain 2"/>
    <property type="match status" value="1"/>
</dbReference>
<accession>A0A8J6NJ71</accession>
<dbReference type="GO" id="GO:0016491">
    <property type="term" value="F:oxidoreductase activity"/>
    <property type="evidence" value="ECO:0007669"/>
    <property type="project" value="UniProtKB-KW"/>
</dbReference>
<dbReference type="InterPro" id="IPR036188">
    <property type="entry name" value="FAD/NAD-bd_sf"/>
</dbReference>
<dbReference type="PANTHER" id="PTHR13847:SF287">
    <property type="entry name" value="FAD-DEPENDENT OXIDOREDUCTASE DOMAIN-CONTAINING PROTEIN 1"/>
    <property type="match status" value="1"/>
</dbReference>
<dbReference type="AlphaFoldDB" id="A0A8J6NJ71"/>
<keyword evidence="1" id="KW-0560">Oxidoreductase</keyword>
<dbReference type="Pfam" id="PF01266">
    <property type="entry name" value="DAO"/>
    <property type="match status" value="1"/>
</dbReference>
<proteinExistence type="predicted"/>
<dbReference type="InterPro" id="IPR006076">
    <property type="entry name" value="FAD-dep_OxRdtase"/>
</dbReference>
<dbReference type="PANTHER" id="PTHR13847">
    <property type="entry name" value="SARCOSINE DEHYDROGENASE-RELATED"/>
    <property type="match status" value="1"/>
</dbReference>
<dbReference type="GO" id="GO:0005737">
    <property type="term" value="C:cytoplasm"/>
    <property type="evidence" value="ECO:0007669"/>
    <property type="project" value="TreeGrafter"/>
</dbReference>
<reference evidence="3 4" key="1">
    <citation type="submission" date="2020-08" db="EMBL/GenBank/DDBJ databases">
        <title>Bridging the membrane lipid divide: bacteria of the FCB group superphylum have the potential to synthesize archaeal ether lipids.</title>
        <authorList>
            <person name="Villanueva L."/>
            <person name="Von Meijenfeldt F.A.B."/>
            <person name="Westbye A.B."/>
            <person name="Yadav S."/>
            <person name="Hopmans E.C."/>
            <person name="Dutilh B.E."/>
            <person name="Sinninghe Damste J.S."/>
        </authorList>
    </citation>
    <scope>NUCLEOTIDE SEQUENCE [LARGE SCALE GENOMIC DNA]</scope>
    <source>
        <strain evidence="3">NIOZ-UU36</strain>
    </source>
</reference>
<evidence type="ECO:0000259" key="2">
    <source>
        <dbReference type="Pfam" id="PF01266"/>
    </source>
</evidence>
<evidence type="ECO:0000256" key="1">
    <source>
        <dbReference type="ARBA" id="ARBA00023002"/>
    </source>
</evidence>
<dbReference type="SUPFAM" id="SSF51905">
    <property type="entry name" value="FAD/NAD(P)-binding domain"/>
    <property type="match status" value="1"/>
</dbReference>
<protein>
    <submittedName>
        <fullName evidence="3">FAD-binding oxidoreductase</fullName>
    </submittedName>
</protein>
<dbReference type="EMBL" id="JACNJN010000181">
    <property type="protein sequence ID" value="MBC8336666.1"/>
    <property type="molecule type" value="Genomic_DNA"/>
</dbReference>